<dbReference type="InterPro" id="IPR012340">
    <property type="entry name" value="NA-bd_OB-fold"/>
</dbReference>
<evidence type="ECO:0000256" key="4">
    <source>
        <dbReference type="ARBA" id="ARBA00023136"/>
    </source>
</evidence>
<dbReference type="RefSeq" id="WP_008516238.1">
    <property type="nucleotide sequence ID" value="NZ_ACJM01000006.1"/>
</dbReference>
<keyword evidence="2" id="KW-0479">Metal-binding</keyword>
<dbReference type="STRING" id="555088.DealDRAFT_1471"/>
<protein>
    <recommendedName>
        <fullName evidence="7">Cytochrome c-type biogenesis protein CcmE</fullName>
    </recommendedName>
</protein>
<comment type="subcellular location">
    <subcellularLocation>
        <location evidence="1">Membrane</location>
    </subcellularLocation>
</comment>
<dbReference type="AlphaFoldDB" id="C0GG62"/>
<evidence type="ECO:0008006" key="7">
    <source>
        <dbReference type="Google" id="ProtNLM"/>
    </source>
</evidence>
<evidence type="ECO:0000313" key="6">
    <source>
        <dbReference type="Proteomes" id="UP000006443"/>
    </source>
</evidence>
<dbReference type="Proteomes" id="UP000006443">
    <property type="component" value="Unassembled WGS sequence"/>
</dbReference>
<dbReference type="Pfam" id="PF03100">
    <property type="entry name" value="CcmE"/>
    <property type="match status" value="1"/>
</dbReference>
<dbReference type="InterPro" id="IPR004329">
    <property type="entry name" value="CcmE"/>
</dbReference>
<dbReference type="EMBL" id="ACJM01000006">
    <property type="protein sequence ID" value="EEG77751.1"/>
    <property type="molecule type" value="Genomic_DNA"/>
</dbReference>
<dbReference type="InterPro" id="IPR036127">
    <property type="entry name" value="CcmE-like_sf"/>
</dbReference>
<evidence type="ECO:0000256" key="1">
    <source>
        <dbReference type="ARBA" id="ARBA00004370"/>
    </source>
</evidence>
<dbReference type="GO" id="GO:0017004">
    <property type="term" value="P:cytochrome complex assembly"/>
    <property type="evidence" value="ECO:0007669"/>
    <property type="project" value="UniProtKB-KW"/>
</dbReference>
<proteinExistence type="predicted"/>
<keyword evidence="2" id="KW-0349">Heme</keyword>
<dbReference type="GO" id="GO:0005886">
    <property type="term" value="C:plasma membrane"/>
    <property type="evidence" value="ECO:0007669"/>
    <property type="project" value="InterPro"/>
</dbReference>
<gene>
    <name evidence="5" type="ORF">DealDRAFT_1471</name>
</gene>
<dbReference type="GO" id="GO:0020037">
    <property type="term" value="F:heme binding"/>
    <property type="evidence" value="ECO:0007669"/>
    <property type="project" value="InterPro"/>
</dbReference>
<keyword evidence="4" id="KW-0472">Membrane</keyword>
<keyword evidence="6" id="KW-1185">Reference proteome</keyword>
<reference evidence="5 6" key="1">
    <citation type="submission" date="2009-02" db="EMBL/GenBank/DDBJ databases">
        <title>Sequencing of the draft genome and assembly of Dethiobacter alkaliphilus AHT 1.</title>
        <authorList>
            <consortium name="US DOE Joint Genome Institute (JGI-PGF)"/>
            <person name="Lucas S."/>
            <person name="Copeland A."/>
            <person name="Lapidus A."/>
            <person name="Glavina del Rio T."/>
            <person name="Dalin E."/>
            <person name="Tice H."/>
            <person name="Bruce D."/>
            <person name="Goodwin L."/>
            <person name="Pitluck S."/>
            <person name="Larimer F."/>
            <person name="Land M.L."/>
            <person name="Hauser L."/>
            <person name="Muyzer G."/>
        </authorList>
    </citation>
    <scope>NUCLEOTIDE SEQUENCE [LARGE SCALE GENOMIC DNA]</scope>
    <source>
        <strain evidence="5 6">AHT 1</strain>
    </source>
</reference>
<dbReference type="GO" id="GO:0017003">
    <property type="term" value="P:protein-heme linkage"/>
    <property type="evidence" value="ECO:0007669"/>
    <property type="project" value="InterPro"/>
</dbReference>
<evidence type="ECO:0000313" key="5">
    <source>
        <dbReference type="EMBL" id="EEG77751.1"/>
    </source>
</evidence>
<organism evidence="5 6">
    <name type="scientific">Dethiobacter alkaliphilus AHT 1</name>
    <dbReference type="NCBI Taxonomy" id="555088"/>
    <lineage>
        <taxon>Bacteria</taxon>
        <taxon>Bacillati</taxon>
        <taxon>Bacillota</taxon>
        <taxon>Dethiobacteria</taxon>
        <taxon>Dethiobacterales</taxon>
        <taxon>Dethiobacteraceae</taxon>
        <taxon>Dethiobacter</taxon>
    </lineage>
</organism>
<sequence>MKKYDKIILVVLLLVFAVGIGFTARSAFESYITFAEAREATRNVQVKGVALEGTVIEHDLETWSFELEDLAGETQRVTHQGNMPPNLFEADNVVVVGQFDDNDFVASQILVKCPSKYAPEEE</sequence>
<accession>C0GG62</accession>
<evidence type="ECO:0000256" key="3">
    <source>
        <dbReference type="ARBA" id="ARBA00022748"/>
    </source>
</evidence>
<keyword evidence="3" id="KW-0201">Cytochrome c-type biogenesis</keyword>
<comment type="caution">
    <text evidence="5">The sequence shown here is derived from an EMBL/GenBank/DDBJ whole genome shotgun (WGS) entry which is preliminary data.</text>
</comment>
<keyword evidence="2" id="KW-0408">Iron</keyword>
<dbReference type="eggNOG" id="COG2332">
    <property type="taxonomic scope" value="Bacteria"/>
</dbReference>
<evidence type="ECO:0000256" key="2">
    <source>
        <dbReference type="ARBA" id="ARBA00022617"/>
    </source>
</evidence>
<name>C0GG62_DETAL</name>
<dbReference type="Gene3D" id="2.40.50.140">
    <property type="entry name" value="Nucleic acid-binding proteins"/>
    <property type="match status" value="1"/>
</dbReference>
<dbReference type="SUPFAM" id="SSF82093">
    <property type="entry name" value="Heme chaperone CcmE"/>
    <property type="match status" value="1"/>
</dbReference>